<organism evidence="4 5">
    <name type="scientific">[Clostridium] fimetarium</name>
    <dbReference type="NCBI Taxonomy" id="99656"/>
    <lineage>
        <taxon>Bacteria</taxon>
        <taxon>Bacillati</taxon>
        <taxon>Bacillota</taxon>
        <taxon>Clostridia</taxon>
        <taxon>Lachnospirales</taxon>
        <taxon>Lachnospiraceae</taxon>
    </lineage>
</organism>
<evidence type="ECO:0000256" key="2">
    <source>
        <dbReference type="SAM" id="Phobius"/>
    </source>
</evidence>
<dbReference type="Gene3D" id="3.90.70.10">
    <property type="entry name" value="Cysteine proteinases"/>
    <property type="match status" value="1"/>
</dbReference>
<dbReference type="EMBL" id="FOJI01000012">
    <property type="protein sequence ID" value="SEW35942.1"/>
    <property type="molecule type" value="Genomic_DNA"/>
</dbReference>
<feature type="domain" description="Peptidase C39-like" evidence="3">
    <location>
        <begin position="162"/>
        <end position="323"/>
    </location>
</feature>
<keyword evidence="2" id="KW-0472">Membrane</keyword>
<evidence type="ECO:0000259" key="3">
    <source>
        <dbReference type="Pfam" id="PF13529"/>
    </source>
</evidence>
<dbReference type="Pfam" id="PF13529">
    <property type="entry name" value="Peptidase_C39_2"/>
    <property type="match status" value="1"/>
</dbReference>
<feature type="transmembrane region" description="Helical" evidence="2">
    <location>
        <begin position="12"/>
        <end position="30"/>
    </location>
</feature>
<proteinExistence type="predicted"/>
<protein>
    <submittedName>
        <fullName evidence="4">Uncharacterized protein YvpB</fullName>
    </submittedName>
</protein>
<dbReference type="RefSeq" id="WP_092455369.1">
    <property type="nucleotide sequence ID" value="NZ_FOJI01000012.1"/>
</dbReference>
<name>A0A1I0R5X5_9FIRM</name>
<sequence length="359" mass="40071">MKKDIANISKKNKCIIIATSIILIFAAIFLSQTPRSEDRISILNVSNNYNSGTTLGVSQNKTMSIRLPDEFKKLAFEYAAAKKAASEAAELAKTAMEEAKDTQAALIAKVEKIEDIKSFVKNNDKETVYNAIMGTDDSEKIYLPEVDVTVNVSNIKTKNVQLPVAYLSQLPELPTGCEITSLTTVLNYFEYNVDKCTMADRYLPKCSLGEGSFWDYFLGDPRDPYSFGCYASPIVTAANSYLATQGNQHKAYNFSNSSFSTLLQQIEAGFPVVLWSTMDLSEAYMTMQWDVNGETIQWTAPEHCVVMIGYDLNAKTVTISDPMCGMVIRDLETMAKRYEQMPQSSCCNKAYPKSNRTNY</sequence>
<keyword evidence="2" id="KW-1133">Transmembrane helix</keyword>
<accession>A0A1I0R5X5</accession>
<dbReference type="InterPro" id="IPR039564">
    <property type="entry name" value="Peptidase_C39-like"/>
</dbReference>
<keyword evidence="1" id="KW-0175">Coiled coil</keyword>
<gene>
    <name evidence="4" type="ORF">SAMN05421659_11237</name>
</gene>
<keyword evidence="2" id="KW-0812">Transmembrane</keyword>
<evidence type="ECO:0000256" key="1">
    <source>
        <dbReference type="SAM" id="Coils"/>
    </source>
</evidence>
<feature type="coiled-coil region" evidence="1">
    <location>
        <begin position="82"/>
        <end position="116"/>
    </location>
</feature>
<dbReference type="OrthoDB" id="1164310at2"/>
<dbReference type="PANTHER" id="PTHR37806">
    <property type="entry name" value="LMO0724 PROTEIN"/>
    <property type="match status" value="1"/>
</dbReference>
<dbReference type="STRING" id="99656.SAMN05421659_11237"/>
<dbReference type="PANTHER" id="PTHR37806:SF1">
    <property type="entry name" value="PEPTIDASE C39-LIKE DOMAIN-CONTAINING PROTEIN"/>
    <property type="match status" value="1"/>
</dbReference>
<reference evidence="4 5" key="1">
    <citation type="submission" date="2016-10" db="EMBL/GenBank/DDBJ databases">
        <authorList>
            <person name="de Groot N.N."/>
        </authorList>
    </citation>
    <scope>NUCLEOTIDE SEQUENCE [LARGE SCALE GENOMIC DNA]</scope>
    <source>
        <strain evidence="4 5">DSM 9179</strain>
    </source>
</reference>
<evidence type="ECO:0000313" key="5">
    <source>
        <dbReference type="Proteomes" id="UP000199701"/>
    </source>
</evidence>
<dbReference type="AlphaFoldDB" id="A0A1I0R5X5"/>
<dbReference type="Proteomes" id="UP000199701">
    <property type="component" value="Unassembled WGS sequence"/>
</dbReference>
<evidence type="ECO:0000313" key="4">
    <source>
        <dbReference type="EMBL" id="SEW35942.1"/>
    </source>
</evidence>
<keyword evidence="5" id="KW-1185">Reference proteome</keyword>